<dbReference type="PANTHER" id="PTHR18919">
    <property type="entry name" value="ACETYL-COA C-ACYLTRANSFERASE"/>
    <property type="match status" value="1"/>
</dbReference>
<dbReference type="GO" id="GO:0006635">
    <property type="term" value="P:fatty acid beta-oxidation"/>
    <property type="evidence" value="ECO:0007669"/>
    <property type="project" value="TreeGrafter"/>
</dbReference>
<dbReference type="InterPro" id="IPR020617">
    <property type="entry name" value="Thiolase_C"/>
</dbReference>
<evidence type="ECO:0000256" key="7">
    <source>
        <dbReference type="SAM" id="SignalP"/>
    </source>
</evidence>
<dbReference type="Pfam" id="PF02803">
    <property type="entry name" value="Thiolase_C"/>
    <property type="match status" value="1"/>
</dbReference>
<reference evidence="10" key="1">
    <citation type="submission" date="2022-08" db="UniProtKB">
        <authorList>
            <consortium name="EnsemblMetazoa"/>
        </authorList>
    </citation>
    <scope>IDENTIFICATION</scope>
</reference>
<dbReference type="Gene3D" id="3.40.30.10">
    <property type="entry name" value="Glutaredoxin"/>
    <property type="match status" value="1"/>
</dbReference>
<evidence type="ECO:0008006" key="11">
    <source>
        <dbReference type="Google" id="ProtNLM"/>
    </source>
</evidence>
<dbReference type="InterPro" id="IPR036249">
    <property type="entry name" value="Thioredoxin-like_sf"/>
</dbReference>
<accession>A0A8W7PUX3</accession>
<evidence type="ECO:0000256" key="5">
    <source>
        <dbReference type="ARBA" id="ARBA00023315"/>
    </source>
</evidence>
<dbReference type="InterPro" id="IPR020613">
    <property type="entry name" value="Thiolase_CS"/>
</dbReference>
<dbReference type="InterPro" id="IPR020615">
    <property type="entry name" value="Thiolase_acyl_enz_int_AS"/>
</dbReference>
<dbReference type="GO" id="GO:0046872">
    <property type="term" value="F:metal ion binding"/>
    <property type="evidence" value="ECO:0007669"/>
    <property type="project" value="UniProtKB-KW"/>
</dbReference>
<organism evidence="10">
    <name type="scientific">Anopheles coluzzii</name>
    <name type="common">African malaria mosquito</name>
    <dbReference type="NCBI Taxonomy" id="1518534"/>
    <lineage>
        <taxon>Eukaryota</taxon>
        <taxon>Metazoa</taxon>
        <taxon>Ecdysozoa</taxon>
        <taxon>Arthropoda</taxon>
        <taxon>Hexapoda</taxon>
        <taxon>Insecta</taxon>
        <taxon>Pterygota</taxon>
        <taxon>Neoptera</taxon>
        <taxon>Endopterygota</taxon>
        <taxon>Diptera</taxon>
        <taxon>Nematocera</taxon>
        <taxon>Culicoidea</taxon>
        <taxon>Culicidae</taxon>
        <taxon>Anophelinae</taxon>
        <taxon>Anopheles</taxon>
    </lineage>
</organism>
<dbReference type="EnsemblMetazoa" id="ACOM037993-RA">
    <property type="protein sequence ID" value="ACOM037993-PA.1"/>
    <property type="gene ID" value="ACOM037993"/>
</dbReference>
<dbReference type="Proteomes" id="UP000075882">
    <property type="component" value="Unassembled WGS sequence"/>
</dbReference>
<evidence type="ECO:0000256" key="2">
    <source>
        <dbReference type="ARBA" id="ARBA00022679"/>
    </source>
</evidence>
<dbReference type="CDD" id="cd00751">
    <property type="entry name" value="thiolase"/>
    <property type="match status" value="1"/>
</dbReference>
<evidence type="ECO:0000256" key="3">
    <source>
        <dbReference type="ARBA" id="ARBA00022723"/>
    </source>
</evidence>
<dbReference type="PROSITE" id="PS00737">
    <property type="entry name" value="THIOLASE_2"/>
    <property type="match status" value="1"/>
</dbReference>
<dbReference type="VEuPathDB" id="VectorBase:ACON2_042439"/>
<comment type="similarity">
    <text evidence="1 6">Belongs to the thiolase-like superfamily. Thiolase family.</text>
</comment>
<dbReference type="InterPro" id="IPR020616">
    <property type="entry name" value="Thiolase_N"/>
</dbReference>
<dbReference type="NCBIfam" id="TIGR01930">
    <property type="entry name" value="AcCoA-C-Actrans"/>
    <property type="match status" value="1"/>
</dbReference>
<dbReference type="SUPFAM" id="SSF53901">
    <property type="entry name" value="Thiolase-like"/>
    <property type="match status" value="2"/>
</dbReference>
<evidence type="ECO:0000256" key="4">
    <source>
        <dbReference type="ARBA" id="ARBA00022958"/>
    </source>
</evidence>
<name>A0A8W7PUX3_ANOCL</name>
<keyword evidence="7" id="KW-0732">Signal</keyword>
<protein>
    <recommendedName>
        <fullName evidence="11">Thiolase N-terminal domain-containing protein</fullName>
    </recommendedName>
</protein>
<evidence type="ECO:0000256" key="6">
    <source>
        <dbReference type="RuleBase" id="RU003557"/>
    </source>
</evidence>
<dbReference type="Pfam" id="PF05768">
    <property type="entry name" value="Glrx-like"/>
    <property type="match status" value="1"/>
</dbReference>
<evidence type="ECO:0000256" key="1">
    <source>
        <dbReference type="ARBA" id="ARBA00010982"/>
    </source>
</evidence>
<feature type="chain" id="PRO_5036468223" description="Thiolase N-terminal domain-containing protein" evidence="7">
    <location>
        <begin position="21"/>
        <end position="588"/>
    </location>
</feature>
<dbReference type="GO" id="GO:0003985">
    <property type="term" value="F:acetyl-CoA C-acetyltransferase activity"/>
    <property type="evidence" value="ECO:0007669"/>
    <property type="project" value="TreeGrafter"/>
</dbReference>
<keyword evidence="4" id="KW-0630">Potassium</keyword>
<dbReference type="Pfam" id="PF00108">
    <property type="entry name" value="Thiolase_N"/>
    <property type="match status" value="1"/>
</dbReference>
<evidence type="ECO:0000313" key="10">
    <source>
        <dbReference type="EnsemblMetazoa" id="ACOM037993-PA.1"/>
    </source>
</evidence>
<dbReference type="PROSITE" id="PS00098">
    <property type="entry name" value="THIOLASE_1"/>
    <property type="match status" value="1"/>
</dbReference>
<sequence>LPSLATQHLILPHCMCLVSAASVQEQSYVAVGSHHTLSDDTRINLIKPRQCLPFSDSFWSNCTHSFAITACNFNMVLKLAQFAGRAIGTRAHYSTSGKRHDVVIVAATRTPIGSFQSSLSSLSATQLGAVAVESAVKQAGIGKEDVQEVYIGNVCAAGLGQAPARQAVIFAGLPKSTICTTVNKVCSSGMKSVMLGAQTLMLGQQDVIVAGGMESMSNVPYYLKRGSTPYGGVSLIDGIVFDGLTDVYNKFHMGNCAENTAKQMGITRKDQDEFAVRSYQRSAAAWAAKAFEAEITPVRIAGKRGKPDVVVSEDEEYRRVNFDKFGQLATVFQRENGTVTAGNASTLNDGASAVVLMTAEAAERFKCKPLARIVGFADAETDPIDFPIAPALAVPKLLQQTGVRKEDVAMWEINEAFSLVVVANQRKLDVDPEKVNVHGGAVSLGHPIGMSGARLVTHLTHALKPGQVGCASICNGGGGASSILIEKLANPIASWEEGRRTAGKPLLTLYTHDHCTLCDELVEQLEAQFAGRYALEKVDITRKENIRFLRLYRYDIPVLFLNGQFLCMHRLNADLLQKRLVELETSTN</sequence>
<dbReference type="InterPro" id="IPR016039">
    <property type="entry name" value="Thiolase-like"/>
</dbReference>
<dbReference type="SUPFAM" id="SSF52833">
    <property type="entry name" value="Thioredoxin-like"/>
    <property type="match status" value="1"/>
</dbReference>
<keyword evidence="3" id="KW-0479">Metal-binding</keyword>
<dbReference type="AlphaFoldDB" id="A0A8W7PUX3"/>
<evidence type="ECO:0000259" key="9">
    <source>
        <dbReference type="Pfam" id="PF02803"/>
    </source>
</evidence>
<dbReference type="FunFam" id="3.40.47.10:FF:000007">
    <property type="entry name" value="acetyl-CoA acetyltransferase, mitochondrial"/>
    <property type="match status" value="1"/>
</dbReference>
<feature type="signal peptide" evidence="7">
    <location>
        <begin position="1"/>
        <end position="20"/>
    </location>
</feature>
<dbReference type="InterPro" id="IPR002155">
    <property type="entry name" value="Thiolase"/>
</dbReference>
<feature type="domain" description="Thiolase C-terminal" evidence="9">
    <location>
        <begin position="368"/>
        <end position="487"/>
    </location>
</feature>
<dbReference type="PANTHER" id="PTHR18919:SF156">
    <property type="entry name" value="ACETYL-COA ACETYLTRANSFERASE, MITOCHONDRIAL"/>
    <property type="match status" value="1"/>
</dbReference>
<dbReference type="Gene3D" id="3.40.47.10">
    <property type="match status" value="1"/>
</dbReference>
<feature type="domain" description="Thiolase N-terminal" evidence="8">
    <location>
        <begin position="102"/>
        <end position="359"/>
    </location>
</feature>
<dbReference type="InterPro" id="IPR008554">
    <property type="entry name" value="Glutaredoxin-like"/>
</dbReference>
<keyword evidence="5 6" id="KW-0012">Acyltransferase</keyword>
<dbReference type="VEuPathDB" id="VectorBase:ACON2_033961"/>
<dbReference type="GO" id="GO:0005739">
    <property type="term" value="C:mitochondrion"/>
    <property type="evidence" value="ECO:0007669"/>
    <property type="project" value="TreeGrafter"/>
</dbReference>
<proteinExistence type="inferred from homology"/>
<keyword evidence="2 6" id="KW-0808">Transferase</keyword>
<evidence type="ECO:0000259" key="8">
    <source>
        <dbReference type="Pfam" id="PF00108"/>
    </source>
</evidence>